<dbReference type="InterPro" id="IPR002104">
    <property type="entry name" value="Integrase_catalytic"/>
</dbReference>
<dbReference type="GO" id="GO:0003677">
    <property type="term" value="F:DNA binding"/>
    <property type="evidence" value="ECO:0007669"/>
    <property type="project" value="UniProtKB-KW"/>
</dbReference>
<sequence>MKGSTHRRCYCRDPKTGKPLGKKCPQLSSRKHGSYSIRQELPPHEDGTRRSFSRAGYDSLKAAQADLDHVRSLLALADKDDPDSLQRLVAMLEEVAVEKATLPAIEETRRRLRAGLALRGSLTVGEWLDQWFAAKKRRKTTLNGYASHIRVHLKPRIGHVRLDRLNVGHLVEMFDAIADENEVIAAENEARREQITRCKPSKPGRPVGAERKLLTAERAKLAEMKPFRKTTGPASRQAIRRTLRAALNSAIAQQLITFNPASHVELESGRRPKPLLWTDERVRRWHETGEMPGPVMVWTPQQFGAFLDAAEGDRLYAIFPLMGTRGLRRGEAVGQDWHEIDLDAGLITPAKEIVVDGWDPYESEPKTDGSANTIALDSVNIAALRDHKARQEKERAEWGTAWQNTGKVFTKEDGSWLHPETVSEAFRRILATTDLPPITLRDLRHVAATLTHGGGGDIHTVKETLRHSTITLTSDTYTSLLPELDRDIAEKAAKLIPRSRPAAADSSAQAAPHPQATSASAHASLTQWLQNEAAPDPTEADSGAA</sequence>
<dbReference type="CDD" id="cd01189">
    <property type="entry name" value="INT_ICEBs1_C_like"/>
    <property type="match status" value="1"/>
</dbReference>
<dbReference type="GO" id="GO:0006310">
    <property type="term" value="P:DNA recombination"/>
    <property type="evidence" value="ECO:0007669"/>
    <property type="project" value="UniProtKB-KW"/>
</dbReference>
<dbReference type="GO" id="GO:0015074">
    <property type="term" value="P:DNA integration"/>
    <property type="evidence" value="ECO:0007669"/>
    <property type="project" value="InterPro"/>
</dbReference>
<keyword evidence="2" id="KW-0233">DNA recombination</keyword>
<reference evidence="6" key="1">
    <citation type="submission" date="2015-11" db="EMBL/GenBank/DDBJ databases">
        <authorList>
            <consortium name="Cross-ministerial Strategic Innovation Promotion Program (SIP) consortium"/>
            <person name="Tomihama T."/>
            <person name="Ikenaga M."/>
            <person name="Sakai M."/>
            <person name="Okubo T."/>
            <person name="Ikeda S."/>
        </authorList>
    </citation>
    <scope>NUCLEOTIDE SEQUENCE [LARGE SCALE GENOMIC DNA]</scope>
    <source>
        <strain evidence="6">S58</strain>
    </source>
</reference>
<dbReference type="SUPFAM" id="SSF56349">
    <property type="entry name" value="DNA breaking-rejoining enzymes"/>
    <property type="match status" value="1"/>
</dbReference>
<feature type="region of interest" description="Disordered" evidence="3">
    <location>
        <begin position="1"/>
        <end position="52"/>
    </location>
</feature>
<dbReference type="PROSITE" id="PS51898">
    <property type="entry name" value="TYR_RECOMBINASE"/>
    <property type="match status" value="1"/>
</dbReference>
<evidence type="ECO:0000256" key="2">
    <source>
        <dbReference type="ARBA" id="ARBA00023172"/>
    </source>
</evidence>
<organism evidence="5 6">
    <name type="scientific">Streptomyces scabiei</name>
    <dbReference type="NCBI Taxonomy" id="1930"/>
    <lineage>
        <taxon>Bacteria</taxon>
        <taxon>Bacillati</taxon>
        <taxon>Actinomycetota</taxon>
        <taxon>Actinomycetes</taxon>
        <taxon>Kitasatosporales</taxon>
        <taxon>Streptomycetaceae</taxon>
        <taxon>Streptomyces</taxon>
    </lineage>
</organism>
<protein>
    <submittedName>
        <fullName evidence="5">Site-specific tyrosine recombinase XerC</fullName>
    </submittedName>
</protein>
<dbReference type="PANTHER" id="PTHR30349:SF91">
    <property type="entry name" value="INTA PROTEIN"/>
    <property type="match status" value="1"/>
</dbReference>
<proteinExistence type="predicted"/>
<evidence type="ECO:0000313" key="6">
    <source>
        <dbReference type="Proteomes" id="UP000067448"/>
    </source>
</evidence>
<evidence type="ECO:0000313" key="5">
    <source>
        <dbReference type="EMBL" id="GAQ67263.1"/>
    </source>
</evidence>
<comment type="caution">
    <text evidence="5">The sequence shown here is derived from an EMBL/GenBank/DDBJ whole genome shotgun (WGS) entry which is preliminary data.</text>
</comment>
<dbReference type="OrthoDB" id="9805859at2"/>
<keyword evidence="1" id="KW-0238">DNA-binding</keyword>
<feature type="compositionally biased region" description="Low complexity" evidence="3">
    <location>
        <begin position="498"/>
        <end position="524"/>
    </location>
</feature>
<accession>A0A124C5D5</accession>
<dbReference type="Gene3D" id="1.10.443.10">
    <property type="entry name" value="Intergrase catalytic core"/>
    <property type="match status" value="1"/>
</dbReference>
<dbReference type="RefSeq" id="WP_059084312.1">
    <property type="nucleotide sequence ID" value="NZ_BCMM01000053.1"/>
</dbReference>
<dbReference type="EMBL" id="BCMM01000053">
    <property type="protein sequence ID" value="GAQ67263.1"/>
    <property type="molecule type" value="Genomic_DNA"/>
</dbReference>
<dbReference type="Gene3D" id="1.10.150.130">
    <property type="match status" value="1"/>
</dbReference>
<dbReference type="PANTHER" id="PTHR30349">
    <property type="entry name" value="PHAGE INTEGRASE-RELATED"/>
    <property type="match status" value="1"/>
</dbReference>
<evidence type="ECO:0000256" key="3">
    <source>
        <dbReference type="SAM" id="MobiDB-lite"/>
    </source>
</evidence>
<dbReference type="InterPro" id="IPR010998">
    <property type="entry name" value="Integrase_recombinase_N"/>
</dbReference>
<dbReference type="InterPro" id="IPR011010">
    <property type="entry name" value="DNA_brk_join_enz"/>
</dbReference>
<dbReference type="InterPro" id="IPR050090">
    <property type="entry name" value="Tyrosine_recombinase_XerCD"/>
</dbReference>
<reference evidence="5 6" key="2">
    <citation type="journal article" date="2016" name="Genome Announc.">
        <title>Draft Genome Sequences of Streptomyces scabiei S58, Streptomyces turgidiscabies T45, and Streptomyces acidiscabies a10, the Pathogens of Potato Common Scab, Isolated in Japan.</title>
        <authorList>
            <person name="Tomihama T."/>
            <person name="Nishi Y."/>
            <person name="Sakai M."/>
            <person name="Ikenaga M."/>
            <person name="Okubo T."/>
            <person name="Ikeda S."/>
        </authorList>
    </citation>
    <scope>NUCLEOTIDE SEQUENCE [LARGE SCALE GENOMIC DNA]</scope>
    <source>
        <strain evidence="5 6">S58</strain>
    </source>
</reference>
<dbReference type="InterPro" id="IPR013762">
    <property type="entry name" value="Integrase-like_cat_sf"/>
</dbReference>
<gene>
    <name evidence="5" type="ORF">SsS58_07716</name>
</gene>
<evidence type="ECO:0000256" key="1">
    <source>
        <dbReference type="ARBA" id="ARBA00023125"/>
    </source>
</evidence>
<feature type="region of interest" description="Disordered" evidence="3">
    <location>
        <begin position="497"/>
        <end position="545"/>
    </location>
</feature>
<dbReference type="AlphaFoldDB" id="A0A124C5D5"/>
<dbReference type="Proteomes" id="UP000067448">
    <property type="component" value="Unassembled WGS sequence"/>
</dbReference>
<feature type="domain" description="Tyr recombinase" evidence="4">
    <location>
        <begin position="293"/>
        <end position="490"/>
    </location>
</feature>
<evidence type="ECO:0000259" key="4">
    <source>
        <dbReference type="PROSITE" id="PS51898"/>
    </source>
</evidence>
<reference evidence="6" key="3">
    <citation type="submission" date="2016-02" db="EMBL/GenBank/DDBJ databases">
        <title>Draft genome of pathogenic Streptomyces sp. in Japan.</title>
        <authorList>
            <person name="Tomihama T."/>
            <person name="Ikenaga M."/>
            <person name="Sakai M."/>
            <person name="Okubo T."/>
            <person name="Ikeda S."/>
        </authorList>
    </citation>
    <scope>NUCLEOTIDE SEQUENCE [LARGE SCALE GENOMIC DNA]</scope>
    <source>
        <strain evidence="6">S58</strain>
    </source>
</reference>
<dbReference type="Pfam" id="PF00589">
    <property type="entry name" value="Phage_integrase"/>
    <property type="match status" value="1"/>
</dbReference>
<name>A0A124C5D5_STRSC</name>